<organism evidence="3 4">
    <name type="scientific">Dactylosporangium darangshiense</name>
    <dbReference type="NCBI Taxonomy" id="579108"/>
    <lineage>
        <taxon>Bacteria</taxon>
        <taxon>Bacillati</taxon>
        <taxon>Actinomycetota</taxon>
        <taxon>Actinomycetes</taxon>
        <taxon>Micromonosporales</taxon>
        <taxon>Micromonosporaceae</taxon>
        <taxon>Dactylosporangium</taxon>
    </lineage>
</organism>
<feature type="transmembrane region" description="Helical" evidence="2">
    <location>
        <begin position="581"/>
        <end position="603"/>
    </location>
</feature>
<dbReference type="RefSeq" id="WP_345144210.1">
    <property type="nucleotide sequence ID" value="NZ_BAABAT010000087.1"/>
</dbReference>
<dbReference type="EMBL" id="BAABAT010000087">
    <property type="protein sequence ID" value="GAA4263969.1"/>
    <property type="molecule type" value="Genomic_DNA"/>
</dbReference>
<sequence length="744" mass="77162">MNRLVRAAVHVAWRRWPAQLRDERRREWEAELAVLASEPDRSRLARTVGQLRYALSLAWSPPVEDEHGIPRGWPELLRVLGRAARAPLALAGTALIGWATVATLDAVVEAAIALRSNVSSRDGIDWLAAGLHGVVLVAVAGIGIGLFGRWLGRRLPMSWAHRGWLSETSSAVVAPLLLGALFLAVDRLATPDVQDAPGITTYLPPDVVPAALVWAVVVVAVAVTVVRLTGRRPEPATEGKPAGGHEPDRPKKRRRPALAWLVSVGGGALALSLAGIVAGARTASRVGLDLTSAPLWTPQALLFPHGSGPAYGPRSQGWVASDEVVGFVASTVRPLLLATVLAIAYAAVARSRPARATVRLPNVDAAGIAQPGTVRLPAADTASIALRGPAQLPDADTAGITRPGLARLPLAIAASGVLLWAYMLTLLTPHLVLLDRDQFFGQLHMQAHDNRLAALLVALLGLAAAIAARGAVVVPAAFSGLVLVTADTLIDRADLGGPTVFVATAGAGLAVLGAADWLAVRLSPTRPAPDAEPARPAPDAANRTRPAPDAVNRTRLGVAVLAAWCAPMAFANANLLYDARLIPFGLPLGVGLSAAALLLLAAASVRTLVARCTPPLVALPVLGTLLAAVAWRIPDLPLLMMVSGLAPLAVLLTVAAARWDIGRRWVWLPAAFGALVVGVPAIYLQLLPALLVGSRLMNAAGYGNPPDGMLMVPGALLSGLGLGALLATVVLRGPATEDVGASTT</sequence>
<feature type="transmembrane region" description="Helical" evidence="2">
    <location>
        <begin position="324"/>
        <end position="348"/>
    </location>
</feature>
<feature type="transmembrane region" description="Helical" evidence="2">
    <location>
        <begin position="615"/>
        <end position="633"/>
    </location>
</feature>
<feature type="transmembrane region" description="Helical" evidence="2">
    <location>
        <begin position="495"/>
        <end position="520"/>
    </location>
</feature>
<comment type="caution">
    <text evidence="3">The sequence shown here is derived from an EMBL/GenBank/DDBJ whole genome shotgun (WGS) entry which is preliminary data.</text>
</comment>
<proteinExistence type="predicted"/>
<evidence type="ECO:0008006" key="5">
    <source>
        <dbReference type="Google" id="ProtNLM"/>
    </source>
</evidence>
<keyword evidence="2" id="KW-1133">Transmembrane helix</keyword>
<reference evidence="4" key="1">
    <citation type="journal article" date="2019" name="Int. J. Syst. Evol. Microbiol.">
        <title>The Global Catalogue of Microorganisms (GCM) 10K type strain sequencing project: providing services to taxonomists for standard genome sequencing and annotation.</title>
        <authorList>
            <consortium name="The Broad Institute Genomics Platform"/>
            <consortium name="The Broad Institute Genome Sequencing Center for Infectious Disease"/>
            <person name="Wu L."/>
            <person name="Ma J."/>
        </authorList>
    </citation>
    <scope>NUCLEOTIDE SEQUENCE [LARGE SCALE GENOMIC DNA]</scope>
    <source>
        <strain evidence="4">JCM 17441</strain>
    </source>
</reference>
<evidence type="ECO:0000313" key="4">
    <source>
        <dbReference type="Proteomes" id="UP001500620"/>
    </source>
</evidence>
<feature type="transmembrane region" description="Helical" evidence="2">
    <location>
        <begin position="410"/>
        <end position="432"/>
    </location>
</feature>
<feature type="region of interest" description="Disordered" evidence="1">
    <location>
        <begin position="526"/>
        <end position="547"/>
    </location>
</feature>
<feature type="transmembrane region" description="Helical" evidence="2">
    <location>
        <begin position="88"/>
        <end position="114"/>
    </location>
</feature>
<evidence type="ECO:0000313" key="3">
    <source>
        <dbReference type="EMBL" id="GAA4263969.1"/>
    </source>
</evidence>
<keyword evidence="2" id="KW-0472">Membrane</keyword>
<name>A0ABP8DVP8_9ACTN</name>
<feature type="transmembrane region" description="Helical" evidence="2">
    <location>
        <begin position="126"/>
        <end position="152"/>
    </location>
</feature>
<feature type="region of interest" description="Disordered" evidence="1">
    <location>
        <begin position="232"/>
        <end position="253"/>
    </location>
</feature>
<feature type="transmembrane region" description="Helical" evidence="2">
    <location>
        <begin position="257"/>
        <end position="280"/>
    </location>
</feature>
<feature type="transmembrane region" description="Helical" evidence="2">
    <location>
        <begin position="211"/>
        <end position="230"/>
    </location>
</feature>
<evidence type="ECO:0000256" key="2">
    <source>
        <dbReference type="SAM" id="Phobius"/>
    </source>
</evidence>
<feature type="transmembrane region" description="Helical" evidence="2">
    <location>
        <begin position="452"/>
        <end position="483"/>
    </location>
</feature>
<feature type="transmembrane region" description="Helical" evidence="2">
    <location>
        <begin position="710"/>
        <end position="731"/>
    </location>
</feature>
<keyword evidence="4" id="KW-1185">Reference proteome</keyword>
<feature type="transmembrane region" description="Helical" evidence="2">
    <location>
        <begin position="639"/>
        <end position="659"/>
    </location>
</feature>
<feature type="compositionally biased region" description="Basic and acidic residues" evidence="1">
    <location>
        <begin position="232"/>
        <end position="249"/>
    </location>
</feature>
<gene>
    <name evidence="3" type="ORF">GCM10022255_113320</name>
</gene>
<dbReference type="Proteomes" id="UP001500620">
    <property type="component" value="Unassembled WGS sequence"/>
</dbReference>
<feature type="compositionally biased region" description="Low complexity" evidence="1">
    <location>
        <begin position="537"/>
        <end position="547"/>
    </location>
</feature>
<feature type="transmembrane region" description="Helical" evidence="2">
    <location>
        <begin position="164"/>
        <end position="185"/>
    </location>
</feature>
<keyword evidence="2" id="KW-0812">Transmembrane</keyword>
<feature type="transmembrane region" description="Helical" evidence="2">
    <location>
        <begin position="666"/>
        <end position="690"/>
    </location>
</feature>
<accession>A0ABP8DVP8</accession>
<evidence type="ECO:0000256" key="1">
    <source>
        <dbReference type="SAM" id="MobiDB-lite"/>
    </source>
</evidence>
<protein>
    <recommendedName>
        <fullName evidence="5">Integral membrane protein</fullName>
    </recommendedName>
</protein>